<reference evidence="1 2" key="1">
    <citation type="submission" date="2017-01" db="EMBL/GenBank/DDBJ databases">
        <title>Novel large sulfur bacteria in the metagenomes of groundwater-fed chemosynthetic microbial mats in the Lake Huron basin.</title>
        <authorList>
            <person name="Sharrar A.M."/>
            <person name="Flood B.E."/>
            <person name="Bailey J.V."/>
            <person name="Jones D.S."/>
            <person name="Biddanda B."/>
            <person name="Ruberg S.A."/>
            <person name="Marcus D.N."/>
            <person name="Dick G.J."/>
        </authorList>
    </citation>
    <scope>NUCLEOTIDE SEQUENCE [LARGE SCALE GENOMIC DNA]</scope>
    <source>
        <strain evidence="1">A7</strain>
    </source>
</reference>
<accession>A0A1W9KNM0</accession>
<comment type="caution">
    <text evidence="1">The sequence shown here is derived from an EMBL/GenBank/DDBJ whole genome shotgun (WGS) entry which is preliminary data.</text>
</comment>
<dbReference type="Proteomes" id="UP000192505">
    <property type="component" value="Unassembled WGS sequence"/>
</dbReference>
<sequence>MTRQAITANDLLMTCPDDQITRMQIVWKRVAAGQWQEAAHHLRGAAAEGDTSWHSRCAELADEYQTRSEDHAQKG</sequence>
<evidence type="ECO:0000313" key="2">
    <source>
        <dbReference type="Proteomes" id="UP000192505"/>
    </source>
</evidence>
<organism evidence="1 2">
    <name type="scientific">Rhodoferax ferrireducens</name>
    <dbReference type="NCBI Taxonomy" id="192843"/>
    <lineage>
        <taxon>Bacteria</taxon>
        <taxon>Pseudomonadati</taxon>
        <taxon>Pseudomonadota</taxon>
        <taxon>Betaproteobacteria</taxon>
        <taxon>Burkholderiales</taxon>
        <taxon>Comamonadaceae</taxon>
        <taxon>Rhodoferax</taxon>
    </lineage>
</organism>
<dbReference type="EMBL" id="MTEI01000039">
    <property type="protein sequence ID" value="OQW85743.1"/>
    <property type="molecule type" value="Genomic_DNA"/>
</dbReference>
<name>A0A1W9KNM0_9BURK</name>
<evidence type="ECO:0000313" key="1">
    <source>
        <dbReference type="EMBL" id="OQW85743.1"/>
    </source>
</evidence>
<gene>
    <name evidence="1" type="ORF">BWK72_20775</name>
</gene>
<proteinExistence type="predicted"/>
<protein>
    <submittedName>
        <fullName evidence="1">Uncharacterized protein</fullName>
    </submittedName>
</protein>
<dbReference type="AlphaFoldDB" id="A0A1W9KNM0"/>